<sequence length="335" mass="35533">MFNRIKLSSRALTLTLTMALAIAVPVFAADTVSGKLVVYTSQAPEIAQQTIDAFKAAYPDIQVEWTRNGTTQLMNVLQTEMMAGDVKADVLLVADSINLGALKKDGKLMAYADAPVGNISPNFYDKDKTWFGTKIIATVIAYNTKNAKPVDSWMALTDPQNKGQVAVPSPLYSGAALYHLHTAINTPDIGWAFYQKLAANGIAPEGGNGPALKAVASGMAKYGVITDADIIRAKKQGSPIDLVYPKEGASFVTEPVAILSGAHNVPAAKAFVDFMLSPQGQQLVAKQGNRPIDASVAAPEGFAPMDSIKLLTLDSDKAVADDQAVRAKFTEIFGG</sequence>
<dbReference type="AlphaFoldDB" id="A0A419N4N4"/>
<dbReference type="EMBL" id="RAHH01000026">
    <property type="protein sequence ID" value="RJT40143.1"/>
    <property type="molecule type" value="Genomic_DNA"/>
</dbReference>
<feature type="chain" id="PRO_5019293936" evidence="2">
    <location>
        <begin position="29"/>
        <end position="335"/>
    </location>
</feature>
<gene>
    <name evidence="3" type="ORF">D6C13_19455</name>
</gene>
<organism evidence="3 4">
    <name type="scientific">Rahnella woolbedingensis</name>
    <dbReference type="NCBI Taxonomy" id="1510574"/>
    <lineage>
        <taxon>Bacteria</taxon>
        <taxon>Pseudomonadati</taxon>
        <taxon>Pseudomonadota</taxon>
        <taxon>Gammaproteobacteria</taxon>
        <taxon>Enterobacterales</taxon>
        <taxon>Yersiniaceae</taxon>
        <taxon>Rahnella</taxon>
    </lineage>
</organism>
<dbReference type="SUPFAM" id="SSF53850">
    <property type="entry name" value="Periplasmic binding protein-like II"/>
    <property type="match status" value="1"/>
</dbReference>
<proteinExistence type="predicted"/>
<dbReference type="PIRSF" id="PIRSF002825">
    <property type="entry name" value="CfbpA"/>
    <property type="match status" value="1"/>
</dbReference>
<dbReference type="Gene3D" id="3.40.190.10">
    <property type="entry name" value="Periplasmic binding protein-like II"/>
    <property type="match status" value="2"/>
</dbReference>
<accession>A0A419N4N4</accession>
<protein>
    <submittedName>
        <fullName evidence="3">Extracellular solute-binding protein</fullName>
    </submittedName>
</protein>
<dbReference type="OrthoDB" id="305758at2"/>
<comment type="caution">
    <text evidence="3">The sequence shown here is derived from an EMBL/GenBank/DDBJ whole genome shotgun (WGS) entry which is preliminary data.</text>
</comment>
<evidence type="ECO:0000256" key="1">
    <source>
        <dbReference type="ARBA" id="ARBA00022729"/>
    </source>
</evidence>
<dbReference type="Proteomes" id="UP000284908">
    <property type="component" value="Unassembled WGS sequence"/>
</dbReference>
<keyword evidence="1 2" id="KW-0732">Signal</keyword>
<reference evidence="3 4" key="1">
    <citation type="submission" date="2018-09" db="EMBL/GenBank/DDBJ databases">
        <authorList>
            <person name="Le Fleche-Mateos A."/>
        </authorList>
    </citation>
    <scope>NUCLEOTIDE SEQUENCE [LARGE SCALE GENOMIC DNA]</scope>
    <source>
        <strain evidence="3 4">DSM 27399</strain>
    </source>
</reference>
<name>A0A419N4N4_9GAMM</name>
<evidence type="ECO:0000313" key="3">
    <source>
        <dbReference type="EMBL" id="RJT40143.1"/>
    </source>
</evidence>
<dbReference type="Pfam" id="PF13531">
    <property type="entry name" value="SBP_bac_11"/>
    <property type="match status" value="1"/>
</dbReference>
<evidence type="ECO:0000313" key="4">
    <source>
        <dbReference type="Proteomes" id="UP000284908"/>
    </source>
</evidence>
<evidence type="ECO:0000256" key="2">
    <source>
        <dbReference type="SAM" id="SignalP"/>
    </source>
</evidence>
<feature type="signal peptide" evidence="2">
    <location>
        <begin position="1"/>
        <end position="28"/>
    </location>
</feature>
<dbReference type="PANTHER" id="PTHR30006">
    <property type="entry name" value="THIAMINE-BINDING PERIPLASMIC PROTEIN-RELATED"/>
    <property type="match status" value="1"/>
</dbReference>
<dbReference type="InterPro" id="IPR026045">
    <property type="entry name" value="Ferric-bd"/>
</dbReference>
<keyword evidence="4" id="KW-1185">Reference proteome</keyword>
<dbReference type="CDD" id="cd13547">
    <property type="entry name" value="PBP2_Fbp_like_2"/>
    <property type="match status" value="1"/>
</dbReference>